<accession>A0A1A7YLJ6</accession>
<dbReference type="AlphaFoldDB" id="A0A1A7YLJ6"/>
<feature type="transmembrane region" description="Helical" evidence="1">
    <location>
        <begin position="48"/>
        <end position="68"/>
    </location>
</feature>
<gene>
    <name evidence="2" type="primary">Nfu_g_1_015445</name>
</gene>
<feature type="transmembrane region" description="Helical" evidence="1">
    <location>
        <begin position="12"/>
        <end position="36"/>
    </location>
</feature>
<keyword evidence="1" id="KW-0812">Transmembrane</keyword>
<reference evidence="2" key="1">
    <citation type="submission" date="2016-05" db="EMBL/GenBank/DDBJ databases">
        <authorList>
            <person name="Lavstsen T."/>
            <person name="Jespersen J.S."/>
        </authorList>
    </citation>
    <scope>NUCLEOTIDE SEQUENCE</scope>
    <source>
        <tissue evidence="2">Brain</tissue>
    </source>
</reference>
<proteinExistence type="predicted"/>
<reference evidence="2" key="2">
    <citation type="submission" date="2016-06" db="EMBL/GenBank/DDBJ databases">
        <title>The genome of a short-lived fish provides insights into sex chromosome evolution and the genetic control of aging.</title>
        <authorList>
            <person name="Reichwald K."/>
            <person name="Felder M."/>
            <person name="Petzold A."/>
            <person name="Koch P."/>
            <person name="Groth M."/>
            <person name="Platzer M."/>
        </authorList>
    </citation>
    <scope>NUCLEOTIDE SEQUENCE</scope>
    <source>
        <tissue evidence="2">Brain</tissue>
    </source>
</reference>
<keyword evidence="1" id="KW-1133">Transmembrane helix</keyword>
<evidence type="ECO:0000256" key="1">
    <source>
        <dbReference type="SAM" id="Phobius"/>
    </source>
</evidence>
<organism evidence="2">
    <name type="scientific">Iconisemion striatum</name>
    <dbReference type="NCBI Taxonomy" id="60296"/>
    <lineage>
        <taxon>Eukaryota</taxon>
        <taxon>Metazoa</taxon>
        <taxon>Chordata</taxon>
        <taxon>Craniata</taxon>
        <taxon>Vertebrata</taxon>
        <taxon>Euteleostomi</taxon>
        <taxon>Actinopterygii</taxon>
        <taxon>Neopterygii</taxon>
        <taxon>Teleostei</taxon>
        <taxon>Neoteleostei</taxon>
        <taxon>Acanthomorphata</taxon>
        <taxon>Ovalentaria</taxon>
        <taxon>Atherinomorphae</taxon>
        <taxon>Cyprinodontiformes</taxon>
        <taxon>Nothobranchiidae</taxon>
        <taxon>Iconisemion</taxon>
    </lineage>
</organism>
<sequence length="87" mass="10172">QQYDKMSNCTMLWMPSAVLFVKVCITQFVTVLHINIQYILMFTTHLRMFLFIQPCLGLMFSTCCQSLLGCQTCVELWLLNTNYCLKC</sequence>
<protein>
    <submittedName>
        <fullName evidence="2">Uncharacterized protein</fullName>
    </submittedName>
</protein>
<dbReference type="EMBL" id="HADX01008563">
    <property type="protein sequence ID" value="SBP30795.1"/>
    <property type="molecule type" value="Transcribed_RNA"/>
</dbReference>
<name>A0A1A7YLJ6_9TELE</name>
<feature type="non-terminal residue" evidence="2">
    <location>
        <position position="1"/>
    </location>
</feature>
<evidence type="ECO:0000313" key="2">
    <source>
        <dbReference type="EMBL" id="SBP30795.1"/>
    </source>
</evidence>
<keyword evidence="1" id="KW-0472">Membrane</keyword>
<feature type="non-terminal residue" evidence="2">
    <location>
        <position position="87"/>
    </location>
</feature>